<dbReference type="GO" id="GO:0006355">
    <property type="term" value="P:regulation of DNA-templated transcription"/>
    <property type="evidence" value="ECO:0007669"/>
    <property type="project" value="InterPro"/>
</dbReference>
<dbReference type="RefSeq" id="WP_177158108.1">
    <property type="nucleotide sequence ID" value="NZ_JABCJE010000006.1"/>
</dbReference>
<dbReference type="Gene3D" id="3.40.50.1820">
    <property type="entry name" value="alpha/beta hydrolase"/>
    <property type="match status" value="1"/>
</dbReference>
<dbReference type="Proteomes" id="UP000592216">
    <property type="component" value="Unassembled WGS sequence"/>
</dbReference>
<reference evidence="1 2" key="1">
    <citation type="submission" date="2020-04" db="EMBL/GenBank/DDBJ databases">
        <title>Donghicola sp., a member of the Rhodobacteraceae family isolated from mangrove forest in Thailand.</title>
        <authorList>
            <person name="Charoenyingcharoen P."/>
            <person name="Yukphan P."/>
        </authorList>
    </citation>
    <scope>NUCLEOTIDE SEQUENCE [LARGE SCALE GENOMIC DNA]</scope>
    <source>
        <strain evidence="1 2">B5-SW-15</strain>
    </source>
</reference>
<dbReference type="SUPFAM" id="SSF46894">
    <property type="entry name" value="C-terminal effector domain of the bipartite response regulators"/>
    <property type="match status" value="1"/>
</dbReference>
<dbReference type="InterPro" id="IPR016032">
    <property type="entry name" value="Sig_transdc_resp-reg_C-effctor"/>
</dbReference>
<proteinExistence type="predicted"/>
<accession>A0A850QBX2</accession>
<dbReference type="InterPro" id="IPR029058">
    <property type="entry name" value="AB_hydrolase_fold"/>
</dbReference>
<gene>
    <name evidence="1" type="ORF">HJ536_13465</name>
</gene>
<dbReference type="GO" id="GO:0003677">
    <property type="term" value="F:DNA binding"/>
    <property type="evidence" value="ECO:0007669"/>
    <property type="project" value="InterPro"/>
</dbReference>
<dbReference type="EMBL" id="JABCJE010000006">
    <property type="protein sequence ID" value="NVO24370.1"/>
    <property type="molecule type" value="Genomic_DNA"/>
</dbReference>
<protein>
    <submittedName>
        <fullName evidence="1">Alpha/beta hydrolase</fullName>
    </submittedName>
</protein>
<name>A0A850QBX2_9RHOB</name>
<keyword evidence="1" id="KW-0378">Hydrolase</keyword>
<dbReference type="GO" id="GO:0016787">
    <property type="term" value="F:hydrolase activity"/>
    <property type="evidence" value="ECO:0007669"/>
    <property type="project" value="UniProtKB-KW"/>
</dbReference>
<comment type="caution">
    <text evidence="1">The sequence shown here is derived from an EMBL/GenBank/DDBJ whole genome shotgun (WGS) entry which is preliminary data.</text>
</comment>
<organism evidence="1 2">
    <name type="scientific">Donghicola mangrovi</name>
    <dbReference type="NCBI Taxonomy" id="2729614"/>
    <lineage>
        <taxon>Bacteria</taxon>
        <taxon>Pseudomonadati</taxon>
        <taxon>Pseudomonadota</taxon>
        <taxon>Alphaproteobacteria</taxon>
        <taxon>Rhodobacterales</taxon>
        <taxon>Roseobacteraceae</taxon>
        <taxon>Donghicola</taxon>
    </lineage>
</organism>
<evidence type="ECO:0000313" key="2">
    <source>
        <dbReference type="Proteomes" id="UP000592216"/>
    </source>
</evidence>
<sequence length="457" mass="50364">MTRPDPFDEAPFDPHLSHEGMSRILSILPEERRLTGAALDQWLSNAAVQGLYLDQSGRFHVAPPEAEMIGYVTDEQLDDVFTKRFGKALTPAELALLKALLTNLTLREISADTGATYETRRSQAKSLLAKSRMSRQADLINIMSALVAMSITLRQSQSAVINRTSDEVVQRLYGALGRVHHLTMSSGRDLHVMDVGPPGGQPILLMHSTFLPFYPMPAQAQDFYGQNLRFLMPVRPGFLGSQLPKGEAIEITDLFARDVAEFVRAFNFTTVPVVSHTIGVFAALKLLKHSPDHRSALLVSPTHITSPQSQLPPFMYETIKLACRSNKAIMAVMDLLTRAIDLPEKFRSSFGKVYADSPSDLDIIARNEPLLADVIWTASRSMAGLATDHALMRSDWTAMLPPDAGKVRILMGETDPHCDTIAVLQKLGKSSADANIIKGWGQITGIFEPQDVLSLHQ</sequence>
<evidence type="ECO:0000313" key="1">
    <source>
        <dbReference type="EMBL" id="NVO24370.1"/>
    </source>
</evidence>
<dbReference type="AlphaFoldDB" id="A0A850QBX2"/>
<dbReference type="SUPFAM" id="SSF53474">
    <property type="entry name" value="alpha/beta-Hydrolases"/>
    <property type="match status" value="1"/>
</dbReference>